<keyword evidence="2" id="KW-0521">NADP</keyword>
<evidence type="ECO:0000256" key="1">
    <source>
        <dbReference type="ARBA" id="ARBA00006484"/>
    </source>
</evidence>
<comment type="similarity">
    <text evidence="1">Belongs to the short-chain dehydrogenases/reductases (SDR) family.</text>
</comment>
<dbReference type="OrthoDB" id="9809821at2"/>
<evidence type="ECO:0000256" key="2">
    <source>
        <dbReference type="ARBA" id="ARBA00022857"/>
    </source>
</evidence>
<organism evidence="4 5">
    <name type="scientific">Paenibacillus thalictri</name>
    <dbReference type="NCBI Taxonomy" id="2527873"/>
    <lineage>
        <taxon>Bacteria</taxon>
        <taxon>Bacillati</taxon>
        <taxon>Bacillota</taxon>
        <taxon>Bacilli</taxon>
        <taxon>Bacillales</taxon>
        <taxon>Paenibacillaceae</taxon>
        <taxon>Paenibacillus</taxon>
    </lineage>
</organism>
<dbReference type="PANTHER" id="PTHR24320">
    <property type="entry name" value="RETINOL DEHYDROGENASE"/>
    <property type="match status" value="1"/>
</dbReference>
<protein>
    <submittedName>
        <fullName evidence="4">SDR family NAD(P)-dependent oxidoreductase</fullName>
    </submittedName>
</protein>
<dbReference type="Gene3D" id="3.40.50.720">
    <property type="entry name" value="NAD(P)-binding Rossmann-like Domain"/>
    <property type="match status" value="1"/>
</dbReference>
<proteinExistence type="inferred from homology"/>
<comment type="caution">
    <text evidence="4">The sequence shown here is derived from an EMBL/GenBank/DDBJ whole genome shotgun (WGS) entry which is preliminary data.</text>
</comment>
<keyword evidence="5" id="KW-1185">Reference proteome</keyword>
<name>A0A4Q9DN78_9BACL</name>
<reference evidence="4 5" key="1">
    <citation type="submission" date="2019-02" db="EMBL/GenBank/DDBJ databases">
        <title>Paenibacillus sp. nov., isolated from surface-sterilized tissue of Thalictrum simplex L.</title>
        <authorList>
            <person name="Tuo L."/>
        </authorList>
    </citation>
    <scope>NUCLEOTIDE SEQUENCE [LARGE SCALE GENOMIC DNA]</scope>
    <source>
        <strain evidence="4 5">N2SHLJ1</strain>
    </source>
</reference>
<dbReference type="InterPro" id="IPR036291">
    <property type="entry name" value="NAD(P)-bd_dom_sf"/>
</dbReference>
<dbReference type="Pfam" id="PF00106">
    <property type="entry name" value="adh_short"/>
    <property type="match status" value="1"/>
</dbReference>
<dbReference type="SUPFAM" id="SSF51735">
    <property type="entry name" value="NAD(P)-binding Rossmann-fold domains"/>
    <property type="match status" value="1"/>
</dbReference>
<dbReference type="PRINTS" id="PR00081">
    <property type="entry name" value="GDHRDH"/>
</dbReference>
<evidence type="ECO:0000313" key="5">
    <source>
        <dbReference type="Proteomes" id="UP000293142"/>
    </source>
</evidence>
<dbReference type="GO" id="GO:0016491">
    <property type="term" value="F:oxidoreductase activity"/>
    <property type="evidence" value="ECO:0007669"/>
    <property type="project" value="UniProtKB-KW"/>
</dbReference>
<accession>A0A4Q9DN78</accession>
<evidence type="ECO:0000313" key="4">
    <source>
        <dbReference type="EMBL" id="TBL77355.1"/>
    </source>
</evidence>
<dbReference type="PANTHER" id="PTHR24320:SF282">
    <property type="entry name" value="WW DOMAIN-CONTAINING OXIDOREDUCTASE"/>
    <property type="match status" value="1"/>
</dbReference>
<dbReference type="Proteomes" id="UP000293142">
    <property type="component" value="Unassembled WGS sequence"/>
</dbReference>
<dbReference type="AlphaFoldDB" id="A0A4Q9DN78"/>
<gene>
    <name evidence="4" type="ORF">EYB31_17925</name>
</gene>
<dbReference type="InterPro" id="IPR002347">
    <property type="entry name" value="SDR_fam"/>
</dbReference>
<dbReference type="EMBL" id="SIRE01000012">
    <property type="protein sequence ID" value="TBL77355.1"/>
    <property type="molecule type" value="Genomic_DNA"/>
</dbReference>
<keyword evidence="3" id="KW-0560">Oxidoreductase</keyword>
<evidence type="ECO:0000256" key="3">
    <source>
        <dbReference type="ARBA" id="ARBA00023002"/>
    </source>
</evidence>
<sequence>MHMTNQQPIHSKFTYKSSAEDVVKGIDLTGKVAMVTGGYSGVGLETVKALSSAGATVIVPARRMDIAQEAVTNIARVEVGTLDLMDPASIDTYAGNFLRSNRPLHILINNAGIMYPPLQRDSRGHESQFSTNHLGHFQLTARLLPALKKAEGARIIAVSSRAQREGGIIWNDVDFAHTAYNPRLAYAQSKTANSLFAVELDRLAKSCGIRAFAVHPGLVPTTGIGRYSGNSRGNGLNIINTFNLLRIRNFITAAKAGFKRADYDYYKTIAQGASTQTWAATSPELNGKGGVFLEDNNMAAAVPADSTSRFGVRPWAIDKEQAKRLWTLSEEMTGVTFEF</sequence>